<protein>
    <submittedName>
        <fullName evidence="2">Uncharacterized protein</fullName>
    </submittedName>
</protein>
<organism evidence="2 3">
    <name type="scientific">Xenorhabdus beddingii</name>
    <dbReference type="NCBI Taxonomy" id="40578"/>
    <lineage>
        <taxon>Bacteria</taxon>
        <taxon>Pseudomonadati</taxon>
        <taxon>Pseudomonadota</taxon>
        <taxon>Gammaproteobacteria</taxon>
        <taxon>Enterobacterales</taxon>
        <taxon>Morganellaceae</taxon>
        <taxon>Xenorhabdus</taxon>
    </lineage>
</organism>
<name>A0A1Y2SGP0_9GAMM</name>
<comment type="caution">
    <text evidence="2">The sequence shown here is derived from an EMBL/GenBank/DDBJ whole genome shotgun (WGS) entry which is preliminary data.</text>
</comment>
<dbReference type="EMBL" id="MUBK01000040">
    <property type="protein sequence ID" value="OTA16739.1"/>
    <property type="molecule type" value="Genomic_DNA"/>
</dbReference>
<dbReference type="Proteomes" id="UP000194204">
    <property type="component" value="Unassembled WGS sequence"/>
</dbReference>
<keyword evidence="1" id="KW-1133">Transmembrane helix</keyword>
<keyword evidence="3" id="KW-1185">Reference proteome</keyword>
<keyword evidence="1" id="KW-0472">Membrane</keyword>
<reference evidence="2 3" key="1">
    <citation type="submission" date="2017-01" db="EMBL/GenBank/DDBJ databases">
        <title>Deconstructing symbiosis and pathogenesis requirements using a combined genomic-metabolomic approach.</title>
        <authorList>
            <person name="Tobias N.J."/>
            <person name="Wolff H."/>
            <person name="Djahanschiri B."/>
            <person name="Ebersberger I."/>
            <person name="Bode H.B."/>
        </authorList>
    </citation>
    <scope>NUCLEOTIDE SEQUENCE [LARGE SCALE GENOMIC DNA]</scope>
    <source>
        <strain evidence="2 3">DSM 4764</strain>
    </source>
</reference>
<feature type="transmembrane region" description="Helical" evidence="1">
    <location>
        <begin position="38"/>
        <end position="56"/>
    </location>
</feature>
<sequence>MLSAFMIKNYIGEASNLTASFYFNGAGKCFSYLNIRSLVVVSYTHILVNLVGFLVVL</sequence>
<proteinExistence type="predicted"/>
<accession>A0A1Y2SGP0</accession>
<evidence type="ECO:0000313" key="2">
    <source>
        <dbReference type="EMBL" id="OTA16739.1"/>
    </source>
</evidence>
<dbReference type="AlphaFoldDB" id="A0A1Y2SGP0"/>
<evidence type="ECO:0000313" key="3">
    <source>
        <dbReference type="Proteomes" id="UP000194204"/>
    </source>
</evidence>
<keyword evidence="1" id="KW-0812">Transmembrane</keyword>
<evidence type="ECO:0000256" key="1">
    <source>
        <dbReference type="SAM" id="Phobius"/>
    </source>
</evidence>
<gene>
    <name evidence="2" type="ORF">Xbed_03440</name>
</gene>